<keyword evidence="8" id="KW-0902">Two-component regulatory system</keyword>
<keyword evidence="9" id="KW-0812">Transmembrane</keyword>
<evidence type="ECO:0000256" key="4">
    <source>
        <dbReference type="ARBA" id="ARBA00022679"/>
    </source>
</evidence>
<dbReference type="InterPro" id="IPR036890">
    <property type="entry name" value="HATPase_C_sf"/>
</dbReference>
<feature type="domain" description="Signal transduction histidine kinase subgroup 3 dimerisation and phosphoacceptor" evidence="10">
    <location>
        <begin position="185"/>
        <end position="249"/>
    </location>
</feature>
<dbReference type="RefSeq" id="WP_093344349.1">
    <property type="nucleotide sequence ID" value="NZ_FOUY01000016.1"/>
</dbReference>
<feature type="transmembrane region" description="Helical" evidence="9">
    <location>
        <begin position="70"/>
        <end position="98"/>
    </location>
</feature>
<feature type="domain" description="DUF7134" evidence="11">
    <location>
        <begin position="18"/>
        <end position="156"/>
    </location>
</feature>
<evidence type="ECO:0000256" key="8">
    <source>
        <dbReference type="ARBA" id="ARBA00023012"/>
    </source>
</evidence>
<dbReference type="InterPro" id="IPR050482">
    <property type="entry name" value="Sensor_HK_TwoCompSys"/>
</dbReference>
<evidence type="ECO:0000313" key="12">
    <source>
        <dbReference type="EMBL" id="SFN56537.1"/>
    </source>
</evidence>
<accession>A0A1I5A2D5</accession>
<feature type="transmembrane region" description="Helical" evidence="9">
    <location>
        <begin position="129"/>
        <end position="151"/>
    </location>
</feature>
<name>A0A1I5A2D5_PSUAM</name>
<organism evidence="12 13">
    <name type="scientific">Pseudonocardia ammonioxydans</name>
    <dbReference type="NCBI Taxonomy" id="260086"/>
    <lineage>
        <taxon>Bacteria</taxon>
        <taxon>Bacillati</taxon>
        <taxon>Actinomycetota</taxon>
        <taxon>Actinomycetes</taxon>
        <taxon>Pseudonocardiales</taxon>
        <taxon>Pseudonocardiaceae</taxon>
        <taxon>Pseudonocardia</taxon>
    </lineage>
</organism>
<dbReference type="CDD" id="cd16917">
    <property type="entry name" value="HATPase_UhpB-NarQ-NarX-like"/>
    <property type="match status" value="1"/>
</dbReference>
<dbReference type="PANTHER" id="PTHR24421">
    <property type="entry name" value="NITRATE/NITRITE SENSOR PROTEIN NARX-RELATED"/>
    <property type="match status" value="1"/>
</dbReference>
<dbReference type="STRING" id="260086.SAMN05216207_1016142"/>
<comment type="catalytic activity">
    <reaction evidence="1">
        <text>ATP + protein L-histidine = ADP + protein N-phospho-L-histidine.</text>
        <dbReference type="EC" id="2.7.13.3"/>
    </reaction>
</comment>
<keyword evidence="5" id="KW-0547">Nucleotide-binding</keyword>
<feature type="transmembrane region" description="Helical" evidence="9">
    <location>
        <begin position="105"/>
        <end position="123"/>
    </location>
</feature>
<evidence type="ECO:0000256" key="5">
    <source>
        <dbReference type="ARBA" id="ARBA00022741"/>
    </source>
</evidence>
<evidence type="ECO:0000259" key="11">
    <source>
        <dbReference type="Pfam" id="PF23539"/>
    </source>
</evidence>
<dbReference type="Gene3D" id="3.30.565.10">
    <property type="entry name" value="Histidine kinase-like ATPase, C-terminal domain"/>
    <property type="match status" value="1"/>
</dbReference>
<keyword evidence="9" id="KW-0472">Membrane</keyword>
<keyword evidence="4" id="KW-0808">Transferase</keyword>
<dbReference type="GO" id="GO:0005524">
    <property type="term" value="F:ATP binding"/>
    <property type="evidence" value="ECO:0007669"/>
    <property type="project" value="UniProtKB-KW"/>
</dbReference>
<keyword evidence="6 12" id="KW-0418">Kinase</keyword>
<reference evidence="12 13" key="1">
    <citation type="submission" date="2016-10" db="EMBL/GenBank/DDBJ databases">
        <authorList>
            <person name="de Groot N.N."/>
        </authorList>
    </citation>
    <scope>NUCLEOTIDE SEQUENCE [LARGE SCALE GENOMIC DNA]</scope>
    <source>
        <strain evidence="12 13">CGMCC 4.1877</strain>
    </source>
</reference>
<dbReference type="AlphaFoldDB" id="A0A1I5A2D5"/>
<dbReference type="GO" id="GO:0000155">
    <property type="term" value="F:phosphorelay sensor kinase activity"/>
    <property type="evidence" value="ECO:0007669"/>
    <property type="project" value="InterPro"/>
</dbReference>
<dbReference type="EMBL" id="FOUY01000016">
    <property type="protein sequence ID" value="SFN56537.1"/>
    <property type="molecule type" value="Genomic_DNA"/>
</dbReference>
<evidence type="ECO:0000256" key="6">
    <source>
        <dbReference type="ARBA" id="ARBA00022777"/>
    </source>
</evidence>
<sequence>MNGRPGIGRWSWNPRLGDAVLVAIAAAIGWYLLSNRLDAPGELPAWLLRLDLVGGLLGCAGLWWRRRFPLVVASVSAVLIMFSEAAAPAALIALFTVAVHCTSRAAVTMLVAHLAALGVLNVVRPEPGVPAVVLIALVVTVHVAVLVWGMLVRSRRELVASLRERAVVAEVEAGLRAERAQHEARETLAREMHDVLGHRLSLLSVHAGALAYHRDASAEDTARAAEVIRENAHRALQDLREVIGVLRAPVGELPLLGVADIVELIDETRRAGSPVELSDDHGVTAGGRPVTETVGRTLYRFVQEGLTNARKHAPGAPIVVRIGGEPGDHLVGEVENRTPVAPGDPAAPAGAGEGLRGLAERATLVGGGVEYGPTTHGGWRLGMRLPWPG</sequence>
<keyword evidence="3" id="KW-0597">Phosphoprotein</keyword>
<evidence type="ECO:0000256" key="7">
    <source>
        <dbReference type="ARBA" id="ARBA00022840"/>
    </source>
</evidence>
<feature type="transmembrane region" description="Helical" evidence="9">
    <location>
        <begin position="45"/>
        <end position="64"/>
    </location>
</feature>
<dbReference type="InterPro" id="IPR011712">
    <property type="entry name" value="Sig_transdc_His_kin_sub3_dim/P"/>
</dbReference>
<evidence type="ECO:0000256" key="2">
    <source>
        <dbReference type="ARBA" id="ARBA00012438"/>
    </source>
</evidence>
<evidence type="ECO:0000256" key="3">
    <source>
        <dbReference type="ARBA" id="ARBA00022553"/>
    </source>
</evidence>
<dbReference type="GO" id="GO:0016020">
    <property type="term" value="C:membrane"/>
    <property type="evidence" value="ECO:0007669"/>
    <property type="project" value="InterPro"/>
</dbReference>
<protein>
    <recommendedName>
        <fullName evidence="2">histidine kinase</fullName>
        <ecNumber evidence="2">2.7.13.3</ecNumber>
    </recommendedName>
</protein>
<dbReference type="SUPFAM" id="SSF55874">
    <property type="entry name" value="ATPase domain of HSP90 chaperone/DNA topoisomerase II/histidine kinase"/>
    <property type="match status" value="1"/>
</dbReference>
<dbReference type="GO" id="GO:0046983">
    <property type="term" value="F:protein dimerization activity"/>
    <property type="evidence" value="ECO:0007669"/>
    <property type="project" value="InterPro"/>
</dbReference>
<dbReference type="InterPro" id="IPR055558">
    <property type="entry name" value="DUF7134"/>
</dbReference>
<evidence type="ECO:0000259" key="10">
    <source>
        <dbReference type="Pfam" id="PF07730"/>
    </source>
</evidence>
<dbReference type="Pfam" id="PF07730">
    <property type="entry name" value="HisKA_3"/>
    <property type="match status" value="1"/>
</dbReference>
<evidence type="ECO:0000313" key="13">
    <source>
        <dbReference type="Proteomes" id="UP000199614"/>
    </source>
</evidence>
<evidence type="ECO:0000256" key="1">
    <source>
        <dbReference type="ARBA" id="ARBA00000085"/>
    </source>
</evidence>
<proteinExistence type="predicted"/>
<evidence type="ECO:0000256" key="9">
    <source>
        <dbReference type="SAM" id="Phobius"/>
    </source>
</evidence>
<gene>
    <name evidence="12" type="ORF">SAMN05216207_1016142</name>
</gene>
<feature type="transmembrane region" description="Helical" evidence="9">
    <location>
        <begin position="12"/>
        <end position="33"/>
    </location>
</feature>
<dbReference type="PANTHER" id="PTHR24421:SF10">
    <property type="entry name" value="NITRATE_NITRITE SENSOR PROTEIN NARQ"/>
    <property type="match status" value="1"/>
</dbReference>
<keyword evidence="9" id="KW-1133">Transmembrane helix</keyword>
<keyword evidence="7" id="KW-0067">ATP-binding</keyword>
<dbReference type="OrthoDB" id="227596at2"/>
<dbReference type="EC" id="2.7.13.3" evidence="2"/>
<keyword evidence="13" id="KW-1185">Reference proteome</keyword>
<dbReference type="Gene3D" id="1.20.5.1930">
    <property type="match status" value="1"/>
</dbReference>
<dbReference type="Pfam" id="PF23539">
    <property type="entry name" value="DUF7134"/>
    <property type="match status" value="1"/>
</dbReference>
<dbReference type="Proteomes" id="UP000199614">
    <property type="component" value="Unassembled WGS sequence"/>
</dbReference>